<reference evidence="1" key="1">
    <citation type="journal article" date="2015" name="Nature">
        <title>Complex archaea that bridge the gap between prokaryotes and eukaryotes.</title>
        <authorList>
            <person name="Spang A."/>
            <person name="Saw J.H."/>
            <person name="Jorgensen S.L."/>
            <person name="Zaremba-Niedzwiedzka K."/>
            <person name="Martijn J."/>
            <person name="Lind A.E."/>
            <person name="van Eijk R."/>
            <person name="Schleper C."/>
            <person name="Guy L."/>
            <person name="Ettema T.J."/>
        </authorList>
    </citation>
    <scope>NUCLEOTIDE SEQUENCE</scope>
</reference>
<evidence type="ECO:0000313" key="1">
    <source>
        <dbReference type="EMBL" id="KKL21783.1"/>
    </source>
</evidence>
<accession>A0A0F9ECQ4</accession>
<protein>
    <submittedName>
        <fullName evidence="1">Uncharacterized protein</fullName>
    </submittedName>
</protein>
<dbReference type="EMBL" id="LAZR01037601">
    <property type="protein sequence ID" value="KKL21783.1"/>
    <property type="molecule type" value="Genomic_DNA"/>
</dbReference>
<name>A0A0F9ECQ4_9ZZZZ</name>
<gene>
    <name evidence="1" type="ORF">LCGC14_2441990</name>
</gene>
<proteinExistence type="predicted"/>
<organism evidence="1">
    <name type="scientific">marine sediment metagenome</name>
    <dbReference type="NCBI Taxonomy" id="412755"/>
    <lineage>
        <taxon>unclassified sequences</taxon>
        <taxon>metagenomes</taxon>
        <taxon>ecological metagenomes</taxon>
    </lineage>
</organism>
<sequence length="89" mass="10217">MKVWTIKLVVAGEDNSSWGELTDRLNRGLDVLGESNYSADFKISREEVIGYPDMPSEIDEDKIIDAWFNKAHEEVQERLEVRGEDSTSR</sequence>
<dbReference type="AlphaFoldDB" id="A0A0F9ECQ4"/>
<comment type="caution">
    <text evidence="1">The sequence shown here is derived from an EMBL/GenBank/DDBJ whole genome shotgun (WGS) entry which is preliminary data.</text>
</comment>